<dbReference type="AlphaFoldDB" id="X1UA36"/>
<dbReference type="GO" id="GO:0042586">
    <property type="term" value="F:peptide deformylase activity"/>
    <property type="evidence" value="ECO:0007669"/>
    <property type="project" value="InterPro"/>
</dbReference>
<name>X1UA36_9ZZZZ</name>
<dbReference type="Pfam" id="PF01327">
    <property type="entry name" value="Pep_deformylase"/>
    <property type="match status" value="1"/>
</dbReference>
<evidence type="ECO:0008006" key="3">
    <source>
        <dbReference type="Google" id="ProtNLM"/>
    </source>
</evidence>
<gene>
    <name evidence="2" type="ORF">S12H4_37124</name>
</gene>
<dbReference type="PANTHER" id="PTHR10458:SF22">
    <property type="entry name" value="PEPTIDE DEFORMYLASE"/>
    <property type="match status" value="1"/>
</dbReference>
<reference evidence="2" key="1">
    <citation type="journal article" date="2014" name="Front. Microbiol.">
        <title>High frequency of phylogenetically diverse reductive dehalogenase-homologous genes in deep subseafloor sedimentary metagenomes.</title>
        <authorList>
            <person name="Kawai M."/>
            <person name="Futagami T."/>
            <person name="Toyoda A."/>
            <person name="Takaki Y."/>
            <person name="Nishi S."/>
            <person name="Hori S."/>
            <person name="Arai W."/>
            <person name="Tsubouchi T."/>
            <person name="Morono Y."/>
            <person name="Uchiyama I."/>
            <person name="Ito T."/>
            <person name="Fujiyama A."/>
            <person name="Inagaki F."/>
            <person name="Takami H."/>
        </authorList>
    </citation>
    <scope>NUCLEOTIDE SEQUENCE</scope>
    <source>
        <strain evidence="2">Expedition CK06-06</strain>
    </source>
</reference>
<organism evidence="2">
    <name type="scientific">marine sediment metagenome</name>
    <dbReference type="NCBI Taxonomy" id="412755"/>
    <lineage>
        <taxon>unclassified sequences</taxon>
        <taxon>metagenomes</taxon>
        <taxon>ecological metagenomes</taxon>
    </lineage>
</organism>
<comment type="caution">
    <text evidence="2">The sequence shown here is derived from an EMBL/GenBank/DDBJ whole genome shotgun (WGS) entry which is preliminary data.</text>
</comment>
<dbReference type="InterPro" id="IPR023635">
    <property type="entry name" value="Peptide_deformylase"/>
</dbReference>
<dbReference type="SUPFAM" id="SSF56420">
    <property type="entry name" value="Peptide deformylase"/>
    <property type="match status" value="1"/>
</dbReference>
<evidence type="ECO:0000256" key="1">
    <source>
        <dbReference type="ARBA" id="ARBA00010759"/>
    </source>
</evidence>
<accession>X1UA36</accession>
<protein>
    <recommendedName>
        <fullName evidence="3">Peptide deformylase</fullName>
    </recommendedName>
</protein>
<dbReference type="PRINTS" id="PR01576">
    <property type="entry name" value="PDEFORMYLASE"/>
</dbReference>
<sequence length="125" mass="14015">FMQKWVAESKPQAWGKWTMSGALGITAPQFGELVRVIVLSDRGLDRVLVNPEVVYQKGKQKFNEACFSIPGKLYLVERPKIVKVRYIDINGEQRSIKGHGLTARALMHEINHLDGVLIDSIGSLL</sequence>
<comment type="similarity">
    <text evidence="1">Belongs to the polypeptide deformylase family.</text>
</comment>
<dbReference type="PANTHER" id="PTHR10458">
    <property type="entry name" value="PEPTIDE DEFORMYLASE"/>
    <property type="match status" value="1"/>
</dbReference>
<proteinExistence type="inferred from homology"/>
<feature type="non-terminal residue" evidence="2">
    <location>
        <position position="1"/>
    </location>
</feature>
<dbReference type="InterPro" id="IPR036821">
    <property type="entry name" value="Peptide_deformylase_sf"/>
</dbReference>
<dbReference type="Gene3D" id="3.90.45.10">
    <property type="entry name" value="Peptide deformylase"/>
    <property type="match status" value="1"/>
</dbReference>
<dbReference type="EMBL" id="BARW01022200">
    <property type="protein sequence ID" value="GAI96720.1"/>
    <property type="molecule type" value="Genomic_DNA"/>
</dbReference>
<evidence type="ECO:0000313" key="2">
    <source>
        <dbReference type="EMBL" id="GAI96720.1"/>
    </source>
</evidence>